<sequence>MHGRLQRFIDDLRDQALRLVFAETQGHQRGSAQRHMHIVQRDAIKRRSHAPAAAVAFLGRDEARLAQAHHQASQHDGVGADGAGQRIGSERGIRLREMQEDVQNIGQAAAGFHATILVA</sequence>
<dbReference type="AlphaFoldDB" id="A0A645DJS1"/>
<evidence type="ECO:0000313" key="1">
    <source>
        <dbReference type="EMBL" id="MPM88822.1"/>
    </source>
</evidence>
<reference evidence="1" key="1">
    <citation type="submission" date="2019-08" db="EMBL/GenBank/DDBJ databases">
        <authorList>
            <person name="Kucharzyk K."/>
            <person name="Murdoch R.W."/>
            <person name="Higgins S."/>
            <person name="Loffler F."/>
        </authorList>
    </citation>
    <scope>NUCLEOTIDE SEQUENCE</scope>
</reference>
<dbReference type="EMBL" id="VSSQ01036361">
    <property type="protein sequence ID" value="MPM88822.1"/>
    <property type="molecule type" value="Genomic_DNA"/>
</dbReference>
<name>A0A645DJS1_9ZZZZ</name>
<accession>A0A645DJS1</accession>
<comment type="caution">
    <text evidence="1">The sequence shown here is derived from an EMBL/GenBank/DDBJ whole genome shotgun (WGS) entry which is preliminary data.</text>
</comment>
<protein>
    <submittedName>
        <fullName evidence="1">Uncharacterized protein</fullName>
    </submittedName>
</protein>
<gene>
    <name evidence="1" type="ORF">SDC9_135926</name>
</gene>
<organism evidence="1">
    <name type="scientific">bioreactor metagenome</name>
    <dbReference type="NCBI Taxonomy" id="1076179"/>
    <lineage>
        <taxon>unclassified sequences</taxon>
        <taxon>metagenomes</taxon>
        <taxon>ecological metagenomes</taxon>
    </lineage>
</organism>
<proteinExistence type="predicted"/>